<dbReference type="PROSITE" id="PS50110">
    <property type="entry name" value="RESPONSE_REGULATORY"/>
    <property type="match status" value="1"/>
</dbReference>
<feature type="domain" description="HTH luxR-type" evidence="4">
    <location>
        <begin position="140"/>
        <end position="205"/>
    </location>
</feature>
<protein>
    <submittedName>
        <fullName evidence="6">Response regulator transcription factor</fullName>
    </submittedName>
</protein>
<dbReference type="SUPFAM" id="SSF52172">
    <property type="entry name" value="CheY-like"/>
    <property type="match status" value="1"/>
</dbReference>
<feature type="domain" description="Response regulatory" evidence="5">
    <location>
        <begin position="5"/>
        <end position="123"/>
    </location>
</feature>
<dbReference type="Pfam" id="PF00196">
    <property type="entry name" value="GerE"/>
    <property type="match status" value="1"/>
</dbReference>
<reference evidence="6 7" key="1">
    <citation type="submission" date="2020-12" db="EMBL/GenBank/DDBJ databases">
        <authorList>
            <person name="Ruan W."/>
            <person name="Khan S.A."/>
            <person name="Jeon C.O."/>
        </authorList>
    </citation>
    <scope>NUCLEOTIDE SEQUENCE [LARGE SCALE GENOMIC DNA]</scope>
    <source>
        <strain evidence="6 7">MA-13</strain>
    </source>
</reference>
<evidence type="ECO:0000256" key="2">
    <source>
        <dbReference type="ARBA" id="ARBA00023125"/>
    </source>
</evidence>
<dbReference type="InterPro" id="IPR011006">
    <property type="entry name" value="CheY-like_superfamily"/>
</dbReference>
<comment type="caution">
    <text evidence="6">The sequence shown here is derived from an EMBL/GenBank/DDBJ whole genome shotgun (WGS) entry which is preliminary data.</text>
</comment>
<sequence length="210" mass="23110">MTTYQLIIADDHPVYLDALAMGISQVLTDTNIEKTSDYLCLFDILEHNADSTDLLLMDLSMPGTSGLAGLYFIRSQFPELPILVISAHDDFNVKQQCLNAGASVFLSKNTQLADIIAAITQLLQGQFSFAGKSQLQQTEQQKKLSSLTRNQYKALHLLAGGLSNKEIAQQMDITEKTVKAHVSAVLQKLEVSNRTKAAQFLGVHKDQLSL</sequence>
<proteinExistence type="predicted"/>
<evidence type="ECO:0000259" key="4">
    <source>
        <dbReference type="PROSITE" id="PS50043"/>
    </source>
</evidence>
<accession>A0ABS7XEM5</accession>
<keyword evidence="7" id="KW-1185">Reference proteome</keyword>
<organism evidence="6 7">
    <name type="scientific">Rheinheimera maricola</name>
    <dbReference type="NCBI Taxonomy" id="2793282"/>
    <lineage>
        <taxon>Bacteria</taxon>
        <taxon>Pseudomonadati</taxon>
        <taxon>Pseudomonadota</taxon>
        <taxon>Gammaproteobacteria</taxon>
        <taxon>Chromatiales</taxon>
        <taxon>Chromatiaceae</taxon>
        <taxon>Rheinheimera</taxon>
    </lineage>
</organism>
<evidence type="ECO:0000256" key="1">
    <source>
        <dbReference type="ARBA" id="ARBA00022553"/>
    </source>
</evidence>
<evidence type="ECO:0000259" key="5">
    <source>
        <dbReference type="PROSITE" id="PS50110"/>
    </source>
</evidence>
<dbReference type="InterPro" id="IPR000792">
    <property type="entry name" value="Tscrpt_reg_LuxR_C"/>
</dbReference>
<dbReference type="CDD" id="cd06170">
    <property type="entry name" value="LuxR_C_like"/>
    <property type="match status" value="1"/>
</dbReference>
<keyword evidence="2" id="KW-0238">DNA-binding</keyword>
<dbReference type="SMART" id="SM00448">
    <property type="entry name" value="REC"/>
    <property type="match status" value="1"/>
</dbReference>
<gene>
    <name evidence="6" type="ORF">I4W93_019450</name>
</gene>
<dbReference type="InterPro" id="IPR001789">
    <property type="entry name" value="Sig_transdc_resp-reg_receiver"/>
</dbReference>
<dbReference type="EMBL" id="JAERPS020000011">
    <property type="protein sequence ID" value="MBZ9613776.1"/>
    <property type="molecule type" value="Genomic_DNA"/>
</dbReference>
<dbReference type="Gene3D" id="3.40.50.2300">
    <property type="match status" value="1"/>
</dbReference>
<keyword evidence="1 3" id="KW-0597">Phosphoprotein</keyword>
<evidence type="ECO:0000313" key="6">
    <source>
        <dbReference type="EMBL" id="MBZ9613776.1"/>
    </source>
</evidence>
<reference evidence="6 7" key="2">
    <citation type="submission" date="2021-08" db="EMBL/GenBank/DDBJ databases">
        <title>Rheinheimera aquimaris sp. nov., isolated from seawater of the East Sea in Korea.</title>
        <authorList>
            <person name="Kim K.H."/>
            <person name="Wenting R."/>
            <person name="Kim K.R."/>
            <person name="Jeon C.O."/>
        </authorList>
    </citation>
    <scope>NUCLEOTIDE SEQUENCE [LARGE SCALE GENOMIC DNA]</scope>
    <source>
        <strain evidence="6 7">MA-13</strain>
    </source>
</reference>
<evidence type="ECO:0000313" key="7">
    <source>
        <dbReference type="Proteomes" id="UP000663814"/>
    </source>
</evidence>
<dbReference type="PROSITE" id="PS00622">
    <property type="entry name" value="HTH_LUXR_1"/>
    <property type="match status" value="1"/>
</dbReference>
<dbReference type="InterPro" id="IPR016032">
    <property type="entry name" value="Sig_transdc_resp-reg_C-effctor"/>
</dbReference>
<dbReference type="SMART" id="SM00421">
    <property type="entry name" value="HTH_LUXR"/>
    <property type="match status" value="1"/>
</dbReference>
<evidence type="ECO:0000256" key="3">
    <source>
        <dbReference type="PROSITE-ProRule" id="PRU00169"/>
    </source>
</evidence>
<dbReference type="InterPro" id="IPR051015">
    <property type="entry name" value="EvgA-like"/>
</dbReference>
<name>A0ABS7XEM5_9GAMM</name>
<feature type="modified residue" description="4-aspartylphosphate" evidence="3">
    <location>
        <position position="58"/>
    </location>
</feature>
<dbReference type="Proteomes" id="UP000663814">
    <property type="component" value="Unassembled WGS sequence"/>
</dbReference>
<dbReference type="InterPro" id="IPR058245">
    <property type="entry name" value="NreC/VraR/RcsB-like_REC"/>
</dbReference>
<dbReference type="CDD" id="cd17535">
    <property type="entry name" value="REC_NarL-like"/>
    <property type="match status" value="1"/>
</dbReference>
<dbReference type="PRINTS" id="PR00038">
    <property type="entry name" value="HTHLUXR"/>
</dbReference>
<dbReference type="PANTHER" id="PTHR45566:SF1">
    <property type="entry name" value="HTH-TYPE TRANSCRIPTIONAL REGULATOR YHJB-RELATED"/>
    <property type="match status" value="1"/>
</dbReference>
<dbReference type="RefSeq" id="WP_205313538.1">
    <property type="nucleotide sequence ID" value="NZ_JAERPS020000011.1"/>
</dbReference>
<dbReference type="Pfam" id="PF00072">
    <property type="entry name" value="Response_reg"/>
    <property type="match status" value="1"/>
</dbReference>
<dbReference type="PROSITE" id="PS50043">
    <property type="entry name" value="HTH_LUXR_2"/>
    <property type="match status" value="1"/>
</dbReference>
<dbReference type="SUPFAM" id="SSF46894">
    <property type="entry name" value="C-terminal effector domain of the bipartite response regulators"/>
    <property type="match status" value="1"/>
</dbReference>
<dbReference type="PANTHER" id="PTHR45566">
    <property type="entry name" value="HTH-TYPE TRANSCRIPTIONAL REGULATOR YHJB-RELATED"/>
    <property type="match status" value="1"/>
</dbReference>